<dbReference type="Proteomes" id="UP000241986">
    <property type="component" value="Unassembled WGS sequence"/>
</dbReference>
<sequence length="82" mass="9174">MIKKPMKEENVRAIIKTGALVRAVVRTNDTGNGYNLFLFNKKKDEDVIILECKQGGIQVFETIDSAVSTAKKLGFYKIIVVL</sequence>
<dbReference type="RefSeq" id="WP_107684710.1">
    <property type="nucleotide sequence ID" value="NZ_PZKL01000045.1"/>
</dbReference>
<protein>
    <recommendedName>
        <fullName evidence="3">Plasmid replication protein RepB</fullName>
    </recommendedName>
</protein>
<name>A0A2T4MWZ5_AERVE</name>
<evidence type="ECO:0008006" key="3">
    <source>
        <dbReference type="Google" id="ProtNLM"/>
    </source>
</evidence>
<dbReference type="AlphaFoldDB" id="A0A2T4MWZ5"/>
<evidence type="ECO:0000313" key="2">
    <source>
        <dbReference type="Proteomes" id="UP000241986"/>
    </source>
</evidence>
<accession>A0A2T4MWZ5</accession>
<comment type="caution">
    <text evidence="1">The sequence shown here is derived from an EMBL/GenBank/DDBJ whole genome shotgun (WGS) entry which is preliminary data.</text>
</comment>
<gene>
    <name evidence="1" type="ORF">DAA48_21850</name>
</gene>
<proteinExistence type="predicted"/>
<organism evidence="1 2">
    <name type="scientific">Aeromonas veronii</name>
    <dbReference type="NCBI Taxonomy" id="654"/>
    <lineage>
        <taxon>Bacteria</taxon>
        <taxon>Pseudomonadati</taxon>
        <taxon>Pseudomonadota</taxon>
        <taxon>Gammaproteobacteria</taxon>
        <taxon>Aeromonadales</taxon>
        <taxon>Aeromonadaceae</taxon>
        <taxon>Aeromonas</taxon>
    </lineage>
</organism>
<reference evidence="1 2" key="1">
    <citation type="submission" date="2018-03" db="EMBL/GenBank/DDBJ databases">
        <title>Aeromonas veronii whole genome sequencing and analysis.</title>
        <authorList>
            <person name="Xie H."/>
            <person name="Liu T."/>
            <person name="Wang K."/>
        </authorList>
    </citation>
    <scope>NUCLEOTIDE SEQUENCE [LARGE SCALE GENOMIC DNA]</scope>
    <source>
        <strain evidence="1 2">XH.VA.1</strain>
    </source>
</reference>
<evidence type="ECO:0000313" key="1">
    <source>
        <dbReference type="EMBL" id="PTH79085.1"/>
    </source>
</evidence>
<dbReference type="EMBL" id="PZKL01000045">
    <property type="protein sequence ID" value="PTH79085.1"/>
    <property type="molecule type" value="Genomic_DNA"/>
</dbReference>